<dbReference type="PROSITE" id="PS50059">
    <property type="entry name" value="FKBP_PPIASE"/>
    <property type="match status" value="1"/>
</dbReference>
<dbReference type="GO" id="GO:0005737">
    <property type="term" value="C:cytoplasm"/>
    <property type="evidence" value="ECO:0007669"/>
    <property type="project" value="UniProtKB-SubCell"/>
</dbReference>
<dbReference type="EC" id="5.2.1.8" evidence="10"/>
<dbReference type="InterPro" id="IPR046357">
    <property type="entry name" value="PPIase_dom_sf"/>
</dbReference>
<dbReference type="PANTHER" id="PTHR47861">
    <property type="entry name" value="FKBP-TYPE PEPTIDYL-PROLYL CIS-TRANS ISOMERASE SLYD"/>
    <property type="match status" value="1"/>
</dbReference>
<keyword evidence="13" id="KW-1185">Reference proteome</keyword>
<keyword evidence="7 9" id="KW-0413">Isomerase</keyword>
<evidence type="ECO:0000256" key="6">
    <source>
        <dbReference type="ARBA" id="ARBA00023186"/>
    </source>
</evidence>
<evidence type="ECO:0000256" key="5">
    <source>
        <dbReference type="ARBA" id="ARBA00023110"/>
    </source>
</evidence>
<keyword evidence="6" id="KW-0143">Chaperone</keyword>
<evidence type="ECO:0000256" key="10">
    <source>
        <dbReference type="RuleBase" id="RU003915"/>
    </source>
</evidence>
<dbReference type="Pfam" id="PF00254">
    <property type="entry name" value="FKBP_C"/>
    <property type="match status" value="1"/>
</dbReference>
<dbReference type="STRING" id="561720.SAMN06275492_14317"/>
<dbReference type="EMBL" id="FXBB01000043">
    <property type="protein sequence ID" value="SMG47884.1"/>
    <property type="molecule type" value="Genomic_DNA"/>
</dbReference>
<name>A0A1X7L331_9BACT</name>
<dbReference type="AlphaFoldDB" id="A0A1X7L331"/>
<evidence type="ECO:0000256" key="4">
    <source>
        <dbReference type="ARBA" id="ARBA00022490"/>
    </source>
</evidence>
<accession>A0A1X7L331</accession>
<gene>
    <name evidence="12" type="ORF">SAMN06275492_14317</name>
</gene>
<dbReference type="Gene3D" id="3.10.50.40">
    <property type="match status" value="1"/>
</dbReference>
<dbReference type="InterPro" id="IPR001179">
    <property type="entry name" value="PPIase_FKBP_dom"/>
</dbReference>
<keyword evidence="5 9" id="KW-0697">Rotamase</keyword>
<comment type="similarity">
    <text evidence="3 10">Belongs to the FKBP-type PPIase family.</text>
</comment>
<dbReference type="GO" id="GO:0042026">
    <property type="term" value="P:protein refolding"/>
    <property type="evidence" value="ECO:0007669"/>
    <property type="project" value="UniProtKB-ARBA"/>
</dbReference>
<evidence type="ECO:0000256" key="3">
    <source>
        <dbReference type="ARBA" id="ARBA00006577"/>
    </source>
</evidence>
<evidence type="ECO:0000256" key="8">
    <source>
        <dbReference type="ARBA" id="ARBA00037071"/>
    </source>
</evidence>
<comment type="function">
    <text evidence="8">Also involved in hydrogenase metallocenter assembly, probably by participating in the nickel insertion step. This function in hydrogenase biosynthesis requires chaperone activity and the presence of the metal-binding domain, but not PPIase activity.</text>
</comment>
<dbReference type="Proteomes" id="UP000193355">
    <property type="component" value="Unassembled WGS sequence"/>
</dbReference>
<keyword evidence="4" id="KW-0963">Cytoplasm</keyword>
<dbReference type="OrthoDB" id="280278at2"/>
<dbReference type="SUPFAM" id="SSF54534">
    <property type="entry name" value="FKBP-like"/>
    <property type="match status" value="1"/>
</dbReference>
<protein>
    <recommendedName>
        <fullName evidence="10">Peptidyl-prolyl cis-trans isomerase</fullName>
        <ecNumber evidence="10">5.2.1.8</ecNumber>
    </recommendedName>
</protein>
<organism evidence="12 13">
    <name type="scientific">Dethiosulfovibrio salsuginis</name>
    <dbReference type="NCBI Taxonomy" id="561720"/>
    <lineage>
        <taxon>Bacteria</taxon>
        <taxon>Thermotogati</taxon>
        <taxon>Synergistota</taxon>
        <taxon>Synergistia</taxon>
        <taxon>Synergistales</taxon>
        <taxon>Dethiosulfovibrionaceae</taxon>
        <taxon>Dethiosulfovibrio</taxon>
    </lineage>
</organism>
<dbReference type="GO" id="GO:0003755">
    <property type="term" value="F:peptidyl-prolyl cis-trans isomerase activity"/>
    <property type="evidence" value="ECO:0007669"/>
    <property type="project" value="UniProtKB-UniRule"/>
</dbReference>
<evidence type="ECO:0000313" key="13">
    <source>
        <dbReference type="Proteomes" id="UP000193355"/>
    </source>
</evidence>
<evidence type="ECO:0000256" key="1">
    <source>
        <dbReference type="ARBA" id="ARBA00000971"/>
    </source>
</evidence>
<dbReference type="RefSeq" id="WP_085545534.1">
    <property type="nucleotide sequence ID" value="NZ_FXBB01000043.1"/>
</dbReference>
<evidence type="ECO:0000313" key="12">
    <source>
        <dbReference type="EMBL" id="SMG47884.1"/>
    </source>
</evidence>
<evidence type="ECO:0000256" key="7">
    <source>
        <dbReference type="ARBA" id="ARBA00023235"/>
    </source>
</evidence>
<evidence type="ECO:0000256" key="9">
    <source>
        <dbReference type="PROSITE-ProRule" id="PRU00277"/>
    </source>
</evidence>
<comment type="subcellular location">
    <subcellularLocation>
        <location evidence="2">Cytoplasm</location>
    </subcellularLocation>
</comment>
<comment type="catalytic activity">
    <reaction evidence="1 9 10">
        <text>[protein]-peptidylproline (omega=180) = [protein]-peptidylproline (omega=0)</text>
        <dbReference type="Rhea" id="RHEA:16237"/>
        <dbReference type="Rhea" id="RHEA-COMP:10747"/>
        <dbReference type="Rhea" id="RHEA-COMP:10748"/>
        <dbReference type="ChEBI" id="CHEBI:83833"/>
        <dbReference type="ChEBI" id="CHEBI:83834"/>
        <dbReference type="EC" id="5.2.1.8"/>
    </reaction>
</comment>
<dbReference type="PANTHER" id="PTHR47861:SF3">
    <property type="entry name" value="FKBP-TYPE PEPTIDYL-PROLYL CIS-TRANS ISOMERASE SLYD"/>
    <property type="match status" value="1"/>
</dbReference>
<reference evidence="13" key="1">
    <citation type="submission" date="2017-04" db="EMBL/GenBank/DDBJ databases">
        <authorList>
            <person name="Varghese N."/>
            <person name="Submissions S."/>
        </authorList>
    </citation>
    <scope>NUCLEOTIDE SEQUENCE [LARGE SCALE GENOMIC DNA]</scope>
    <source>
        <strain evidence="13">USBA 82</strain>
    </source>
</reference>
<proteinExistence type="inferred from homology"/>
<sequence>MNKATEGCKVKVHYTGTLEDGTVFDSSLEREPLAFTVGAGQLIAGFDQGVVGMVEGEEKTIVIPADMAYGEVREDLVFSVPKENMPEDYVPSVGDQLAVTSSDGQPFPVTIKEIDEETVTLDGNHALAGKDLTFAVKMIEVLSA</sequence>
<evidence type="ECO:0000256" key="2">
    <source>
        <dbReference type="ARBA" id="ARBA00004496"/>
    </source>
</evidence>
<evidence type="ECO:0000259" key="11">
    <source>
        <dbReference type="PROSITE" id="PS50059"/>
    </source>
</evidence>
<feature type="domain" description="PPIase FKBP-type" evidence="11">
    <location>
        <begin position="7"/>
        <end position="81"/>
    </location>
</feature>